<dbReference type="EMBL" id="JAEQBW010000006">
    <property type="protein sequence ID" value="MBK6266017.1"/>
    <property type="molecule type" value="Genomic_DNA"/>
</dbReference>
<proteinExistence type="inferred from homology"/>
<dbReference type="PANTHER" id="PTHR11022:SF41">
    <property type="entry name" value="PEPTIDOGLYCAN-RECOGNITION PROTEIN LC-RELATED"/>
    <property type="match status" value="1"/>
</dbReference>
<dbReference type="InterPro" id="IPR026444">
    <property type="entry name" value="Secre_tail"/>
</dbReference>
<comment type="similarity">
    <text evidence="1">Belongs to the N-acetylmuramoyl-L-alanine amidase 2 family.</text>
</comment>
<dbReference type="GO" id="GO:0008745">
    <property type="term" value="F:N-acetylmuramoyl-L-alanine amidase activity"/>
    <property type="evidence" value="ECO:0007669"/>
    <property type="project" value="InterPro"/>
</dbReference>
<dbReference type="RefSeq" id="WP_201431701.1">
    <property type="nucleotide sequence ID" value="NZ_JAEQBW010000006.1"/>
</dbReference>
<feature type="domain" description="Peptidoglycan recognition protein family" evidence="3">
    <location>
        <begin position="153"/>
        <end position="311"/>
    </location>
</feature>
<dbReference type="InterPro" id="IPR006619">
    <property type="entry name" value="PGRP_domain_met/bac"/>
</dbReference>
<keyword evidence="2" id="KW-0732">Signal</keyword>
<dbReference type="InterPro" id="IPR015510">
    <property type="entry name" value="PGRP"/>
</dbReference>
<dbReference type="AlphaFoldDB" id="A0A934X039"/>
<accession>A0A934X039</accession>
<dbReference type="SMART" id="SM00701">
    <property type="entry name" value="PGRP"/>
    <property type="match status" value="1"/>
</dbReference>
<evidence type="ECO:0000313" key="4">
    <source>
        <dbReference type="EMBL" id="MBK6266017.1"/>
    </source>
</evidence>
<dbReference type="NCBIfam" id="TIGR04183">
    <property type="entry name" value="Por_Secre_tail"/>
    <property type="match status" value="1"/>
</dbReference>
<dbReference type="PANTHER" id="PTHR11022">
    <property type="entry name" value="PEPTIDOGLYCAN RECOGNITION PROTEIN"/>
    <property type="match status" value="1"/>
</dbReference>
<dbReference type="Pfam" id="PF01510">
    <property type="entry name" value="Amidase_2"/>
    <property type="match status" value="1"/>
</dbReference>
<sequence length="444" mass="50059">MMIRYIFISVFLILSAHNSFSQSSISALRVDDNGRHANAYLTLTTAQQRISAEIPFAYTAIALKSTESLDFSEFAILVEEDTIPFYNEGHAPEGSEFNYSTLIHFDQPQEVLTLIYPKGVEGVYLVLINSTDNDADEKEDKPKYEAQNNCELPNIVQQSEWRSGLDDPNYQRSFTTTQNMIVHHSAYPNSITNYRQAVRDIYILHTQENGWSDIGYNYLVAPDGMLYAGRDPGDGEQDEVMGAHFCGSNGNVMGVCLLGNFEEQDATQAAYQTLEQLFAWKAFKDELNPTAQNPHPLNSNLGVIAGHRDGCNTACPGQYVYNNLPQLRVEVAAMVNECEGEEPEEPEEPVVELPVEPKDLVYLTVYPNPVKTNFELNLVMDEEDRESLKNLVIYDAIGKKIKWEGLNYQSNQITITLPKSLKAGMYFLYVVKGEVAFHRKFVIP</sequence>
<dbReference type="SUPFAM" id="SSF55846">
    <property type="entry name" value="N-acetylmuramoyl-L-alanine amidase-like"/>
    <property type="match status" value="1"/>
</dbReference>
<dbReference type="CDD" id="cd06583">
    <property type="entry name" value="PGRP"/>
    <property type="match status" value="1"/>
</dbReference>
<keyword evidence="5" id="KW-1185">Reference proteome</keyword>
<gene>
    <name evidence="4" type="ORF">JKA74_13320</name>
</gene>
<feature type="signal peptide" evidence="2">
    <location>
        <begin position="1"/>
        <end position="21"/>
    </location>
</feature>
<evidence type="ECO:0000259" key="3">
    <source>
        <dbReference type="SMART" id="SM00701"/>
    </source>
</evidence>
<evidence type="ECO:0000256" key="2">
    <source>
        <dbReference type="SAM" id="SignalP"/>
    </source>
</evidence>
<dbReference type="Gene3D" id="3.40.80.10">
    <property type="entry name" value="Peptidoglycan recognition protein-like"/>
    <property type="match status" value="1"/>
</dbReference>
<feature type="chain" id="PRO_5037497837" evidence="2">
    <location>
        <begin position="22"/>
        <end position="444"/>
    </location>
</feature>
<name>A0A934X039_9BACT</name>
<dbReference type="GO" id="GO:0009253">
    <property type="term" value="P:peptidoglycan catabolic process"/>
    <property type="evidence" value="ECO:0007669"/>
    <property type="project" value="InterPro"/>
</dbReference>
<evidence type="ECO:0000256" key="1">
    <source>
        <dbReference type="ARBA" id="ARBA00007553"/>
    </source>
</evidence>
<dbReference type="InterPro" id="IPR002502">
    <property type="entry name" value="Amidase_domain"/>
</dbReference>
<dbReference type="InterPro" id="IPR036505">
    <property type="entry name" value="Amidase/PGRP_sf"/>
</dbReference>
<dbReference type="Pfam" id="PF18962">
    <property type="entry name" value="Por_Secre_tail"/>
    <property type="match status" value="1"/>
</dbReference>
<evidence type="ECO:0000313" key="5">
    <source>
        <dbReference type="Proteomes" id="UP000611723"/>
    </source>
</evidence>
<organism evidence="4 5">
    <name type="scientific">Marivirga aurantiaca</name>
    <dbReference type="NCBI Taxonomy" id="2802615"/>
    <lineage>
        <taxon>Bacteria</taxon>
        <taxon>Pseudomonadati</taxon>
        <taxon>Bacteroidota</taxon>
        <taxon>Cytophagia</taxon>
        <taxon>Cytophagales</taxon>
        <taxon>Marivirgaceae</taxon>
        <taxon>Marivirga</taxon>
    </lineage>
</organism>
<protein>
    <submittedName>
        <fullName evidence="4">N-acetylmuramoyl-L-alanine amidase</fullName>
    </submittedName>
</protein>
<comment type="caution">
    <text evidence="4">The sequence shown here is derived from an EMBL/GenBank/DDBJ whole genome shotgun (WGS) entry which is preliminary data.</text>
</comment>
<dbReference type="GO" id="GO:0008270">
    <property type="term" value="F:zinc ion binding"/>
    <property type="evidence" value="ECO:0007669"/>
    <property type="project" value="InterPro"/>
</dbReference>
<dbReference type="Proteomes" id="UP000611723">
    <property type="component" value="Unassembled WGS sequence"/>
</dbReference>
<reference evidence="4" key="1">
    <citation type="submission" date="2021-01" db="EMBL/GenBank/DDBJ databases">
        <title>Marivirga aurantiaca sp. nov., isolated from intertidal surface sediments.</title>
        <authorList>
            <person name="Zhang M."/>
        </authorList>
    </citation>
    <scope>NUCLEOTIDE SEQUENCE</scope>
    <source>
        <strain evidence="4">S37H4</strain>
    </source>
</reference>